<organism evidence="2 3">
    <name type="scientific">Nonomuraea monospora</name>
    <dbReference type="NCBI Taxonomy" id="568818"/>
    <lineage>
        <taxon>Bacteria</taxon>
        <taxon>Bacillati</taxon>
        <taxon>Actinomycetota</taxon>
        <taxon>Actinomycetes</taxon>
        <taxon>Streptosporangiales</taxon>
        <taxon>Streptosporangiaceae</taxon>
        <taxon>Nonomuraea</taxon>
    </lineage>
</organism>
<dbReference type="InterPro" id="IPR036291">
    <property type="entry name" value="NAD(P)-bd_dom_sf"/>
</dbReference>
<dbReference type="InterPro" id="IPR013332">
    <property type="entry name" value="KPR_N"/>
</dbReference>
<dbReference type="Gene3D" id="3.40.50.720">
    <property type="entry name" value="NAD(P)-binding Rossmann-like Domain"/>
    <property type="match status" value="1"/>
</dbReference>
<gene>
    <name evidence="2" type="ORF">GCM10009850_079850</name>
</gene>
<feature type="domain" description="Ketopantoate reductase N-terminal" evidence="1">
    <location>
        <begin position="4"/>
        <end position="125"/>
    </location>
</feature>
<protein>
    <recommendedName>
        <fullName evidence="1">Ketopantoate reductase N-terminal domain-containing protein</fullName>
    </recommendedName>
</protein>
<name>A0ABP5PP64_9ACTN</name>
<evidence type="ECO:0000259" key="1">
    <source>
        <dbReference type="Pfam" id="PF02558"/>
    </source>
</evidence>
<evidence type="ECO:0000313" key="3">
    <source>
        <dbReference type="Proteomes" id="UP001499843"/>
    </source>
</evidence>
<dbReference type="RefSeq" id="WP_344487111.1">
    <property type="nucleotide sequence ID" value="NZ_BAAAQX010000027.1"/>
</dbReference>
<reference evidence="3" key="1">
    <citation type="journal article" date="2019" name="Int. J. Syst. Evol. Microbiol.">
        <title>The Global Catalogue of Microorganisms (GCM) 10K type strain sequencing project: providing services to taxonomists for standard genome sequencing and annotation.</title>
        <authorList>
            <consortium name="The Broad Institute Genomics Platform"/>
            <consortium name="The Broad Institute Genome Sequencing Center for Infectious Disease"/>
            <person name="Wu L."/>
            <person name="Ma J."/>
        </authorList>
    </citation>
    <scope>NUCLEOTIDE SEQUENCE [LARGE SCALE GENOMIC DNA]</scope>
    <source>
        <strain evidence="3">JCM 16114</strain>
    </source>
</reference>
<sequence>MSKVLIVGAGALGQVFGAWLAAAGAQVSYLVRPGREGWEGASLYRLRRGRPPVSERVVPHRVISEPPAEPFDMVWLCVDSPALRGEWTAALRAATGAATVVTIGQDPGDLSTLARVWPQEQIVQVTPTLLAYHAPLEREVPAPGVAYWMPPGTAMGVTGERAPQVVAALRAGGQRAKRVTRAGAGELTAARMIPYIAGLEASGWRLPASGARLRDAGAAVHEAVAVVSAQHGLRAGVSPPSWAVGLALRVLPWLLPFDLRGYLRTHFTKVSAQTRLMLDGWIAEGSARRLPVGRLSALRDSLPA</sequence>
<keyword evidence="3" id="KW-1185">Reference proteome</keyword>
<comment type="caution">
    <text evidence="2">The sequence shown here is derived from an EMBL/GenBank/DDBJ whole genome shotgun (WGS) entry which is preliminary data.</text>
</comment>
<evidence type="ECO:0000313" key="2">
    <source>
        <dbReference type="EMBL" id="GAA2212523.1"/>
    </source>
</evidence>
<dbReference type="SUPFAM" id="SSF51735">
    <property type="entry name" value="NAD(P)-binding Rossmann-fold domains"/>
    <property type="match status" value="1"/>
</dbReference>
<accession>A0ABP5PP64</accession>
<proteinExistence type="predicted"/>
<dbReference type="Pfam" id="PF02558">
    <property type="entry name" value="ApbA"/>
    <property type="match status" value="1"/>
</dbReference>
<dbReference type="Proteomes" id="UP001499843">
    <property type="component" value="Unassembled WGS sequence"/>
</dbReference>
<dbReference type="EMBL" id="BAAAQX010000027">
    <property type="protein sequence ID" value="GAA2212523.1"/>
    <property type="molecule type" value="Genomic_DNA"/>
</dbReference>